<reference evidence="2" key="1">
    <citation type="submission" date="2022-04" db="EMBL/GenBank/DDBJ databases">
        <title>A functionally conserved STORR gene fusion in Papaver species that diverged 16.8 million years ago.</title>
        <authorList>
            <person name="Catania T."/>
        </authorList>
    </citation>
    <scope>NUCLEOTIDE SEQUENCE</scope>
    <source>
        <strain evidence="2">S-188037</strain>
    </source>
</reference>
<proteinExistence type="predicted"/>
<evidence type="ECO:0000313" key="2">
    <source>
        <dbReference type="EMBL" id="KAI3960899.1"/>
    </source>
</evidence>
<keyword evidence="1" id="KW-0732">Signal</keyword>
<protein>
    <submittedName>
        <fullName evidence="2">Uncharacterized protein</fullName>
    </submittedName>
</protein>
<comment type="caution">
    <text evidence="2">The sequence shown here is derived from an EMBL/GenBank/DDBJ whole genome shotgun (WGS) entry which is preliminary data.</text>
</comment>
<evidence type="ECO:0000313" key="3">
    <source>
        <dbReference type="Proteomes" id="UP001202328"/>
    </source>
</evidence>
<organism evidence="2 3">
    <name type="scientific">Papaver atlanticum</name>
    <dbReference type="NCBI Taxonomy" id="357466"/>
    <lineage>
        <taxon>Eukaryota</taxon>
        <taxon>Viridiplantae</taxon>
        <taxon>Streptophyta</taxon>
        <taxon>Embryophyta</taxon>
        <taxon>Tracheophyta</taxon>
        <taxon>Spermatophyta</taxon>
        <taxon>Magnoliopsida</taxon>
        <taxon>Ranunculales</taxon>
        <taxon>Papaveraceae</taxon>
        <taxon>Papaveroideae</taxon>
        <taxon>Papaver</taxon>
    </lineage>
</organism>
<accession>A0AAD4TKQ7</accession>
<evidence type="ECO:0000256" key="1">
    <source>
        <dbReference type="SAM" id="SignalP"/>
    </source>
</evidence>
<name>A0AAD4TKQ7_9MAGN</name>
<dbReference type="AlphaFoldDB" id="A0AAD4TKQ7"/>
<gene>
    <name evidence="2" type="ORF">MKW98_019100</name>
</gene>
<dbReference type="EMBL" id="JAJJMB010000835">
    <property type="protein sequence ID" value="KAI3960899.1"/>
    <property type="molecule type" value="Genomic_DNA"/>
</dbReference>
<dbReference type="Proteomes" id="UP001202328">
    <property type="component" value="Unassembled WGS sequence"/>
</dbReference>
<feature type="signal peptide" evidence="1">
    <location>
        <begin position="1"/>
        <end position="25"/>
    </location>
</feature>
<feature type="chain" id="PRO_5042100152" evidence="1">
    <location>
        <begin position="26"/>
        <end position="94"/>
    </location>
</feature>
<sequence>MKMSSSTKLAVALSLCLLLLGFSYAVEAAARPLITEQRCDIFRLHCASAAECNNQICPSKGYVGGFCLGPPNRDEKIDVNYYKIVTVYGCCCHH</sequence>
<keyword evidence="3" id="KW-1185">Reference proteome</keyword>